<accession>A0A943SRW0</accession>
<feature type="compositionally biased region" description="Basic and acidic residues" evidence="1">
    <location>
        <begin position="64"/>
        <end position="79"/>
    </location>
</feature>
<evidence type="ECO:0000256" key="2">
    <source>
        <dbReference type="SAM" id="Phobius"/>
    </source>
</evidence>
<dbReference type="Pfam" id="PF17802">
    <property type="entry name" value="SpaA"/>
    <property type="match status" value="1"/>
</dbReference>
<evidence type="ECO:0000256" key="3">
    <source>
        <dbReference type="SAM" id="SignalP"/>
    </source>
</evidence>
<sequence length="375" mass="41330">MKNKIKPVVLAGVLIATSISPVFATNGSSIEDAFEEKFSNDYETREAKSNTGKSVEQAFEERFEQTEKETNKNPEKKTENYTQKNTQTTNESNYQENNQSTFQQQAPRVEYVTVPSGDSVNTYGGGVTNPDLNDAESQSEKSYNISVKLTNAEGTIVKGVSVELLDGDTSLGKAQSNDEGIVKLNGIKKGSYVMKILSVPETYRSGQMLEVKVSEENQNSQMTFVVEYNKITLKNQTNTKTEYEIYDAYQDTLITKAESKSNGELVLNKVKPGLYYFKSGNVKSANLSVNDKYSNSTVTFSSSDAVITDDQTTIVRDGNSVNAEGENTTNLIKTGIDDKAGVNTWNVIAGLLILSLGAFSVYNLTEIKKLKKHDK</sequence>
<protein>
    <recommendedName>
        <fullName evidence="4">SpaA-like prealbumin fold domain-containing protein</fullName>
    </recommendedName>
</protein>
<comment type="caution">
    <text evidence="5">The sequence shown here is derived from an EMBL/GenBank/DDBJ whole genome shotgun (WGS) entry which is preliminary data.</text>
</comment>
<feature type="compositionally biased region" description="Polar residues" evidence="1">
    <location>
        <begin position="83"/>
        <end position="106"/>
    </location>
</feature>
<dbReference type="AlphaFoldDB" id="A0A943SRW0"/>
<reference evidence="5" key="1">
    <citation type="submission" date="2021-02" db="EMBL/GenBank/DDBJ databases">
        <title>Infant gut strain persistence is associated with maternal origin, phylogeny, and functional potential including surface adhesion and iron acquisition.</title>
        <authorList>
            <person name="Lou Y.C."/>
        </authorList>
    </citation>
    <scope>NUCLEOTIDE SEQUENCE</scope>
    <source>
        <strain evidence="5">L3_060_052G1_dasL3_060_052G1_concoct_1</strain>
    </source>
</reference>
<keyword evidence="2" id="KW-0812">Transmembrane</keyword>
<dbReference type="Gene3D" id="2.60.40.10">
    <property type="entry name" value="Immunoglobulins"/>
    <property type="match status" value="1"/>
</dbReference>
<feature type="chain" id="PRO_5037888246" description="SpaA-like prealbumin fold domain-containing protein" evidence="3">
    <location>
        <begin position="25"/>
        <end position="375"/>
    </location>
</feature>
<keyword evidence="3" id="KW-0732">Signal</keyword>
<feature type="domain" description="SpaA-like prealbumin fold" evidence="4">
    <location>
        <begin position="147"/>
        <end position="223"/>
    </location>
</feature>
<evidence type="ECO:0000313" key="5">
    <source>
        <dbReference type="EMBL" id="MBS6535384.1"/>
    </source>
</evidence>
<organism evidence="5 6">
    <name type="scientific">Peptoniphilus harei</name>
    <dbReference type="NCBI Taxonomy" id="54005"/>
    <lineage>
        <taxon>Bacteria</taxon>
        <taxon>Bacillati</taxon>
        <taxon>Bacillota</taxon>
        <taxon>Tissierellia</taxon>
        <taxon>Tissierellales</taxon>
        <taxon>Peptoniphilaceae</taxon>
        <taxon>Peptoniphilus</taxon>
    </lineage>
</organism>
<dbReference type="Proteomes" id="UP000748991">
    <property type="component" value="Unassembled WGS sequence"/>
</dbReference>
<feature type="region of interest" description="Disordered" evidence="1">
    <location>
        <begin position="64"/>
        <end position="106"/>
    </location>
</feature>
<dbReference type="SUPFAM" id="SSF49478">
    <property type="entry name" value="Cna protein B-type domain"/>
    <property type="match status" value="1"/>
</dbReference>
<evidence type="ECO:0000259" key="4">
    <source>
        <dbReference type="Pfam" id="PF17802"/>
    </source>
</evidence>
<feature type="region of interest" description="Disordered" evidence="1">
    <location>
        <begin position="120"/>
        <end position="139"/>
    </location>
</feature>
<evidence type="ECO:0000256" key="1">
    <source>
        <dbReference type="SAM" id="MobiDB-lite"/>
    </source>
</evidence>
<dbReference type="RefSeq" id="WP_278637963.1">
    <property type="nucleotide sequence ID" value="NZ_JAGZZP010000010.1"/>
</dbReference>
<name>A0A943SRW0_9FIRM</name>
<keyword evidence="2" id="KW-0472">Membrane</keyword>
<dbReference type="EMBL" id="JAGZZP010000010">
    <property type="protein sequence ID" value="MBS6535384.1"/>
    <property type="molecule type" value="Genomic_DNA"/>
</dbReference>
<feature type="transmembrane region" description="Helical" evidence="2">
    <location>
        <begin position="345"/>
        <end position="365"/>
    </location>
</feature>
<gene>
    <name evidence="5" type="ORF">KH327_06090</name>
</gene>
<dbReference type="InterPro" id="IPR013783">
    <property type="entry name" value="Ig-like_fold"/>
</dbReference>
<evidence type="ECO:0000313" key="6">
    <source>
        <dbReference type="Proteomes" id="UP000748991"/>
    </source>
</evidence>
<keyword evidence="2" id="KW-1133">Transmembrane helix</keyword>
<feature type="signal peptide" evidence="3">
    <location>
        <begin position="1"/>
        <end position="24"/>
    </location>
</feature>
<proteinExistence type="predicted"/>
<dbReference type="InterPro" id="IPR041033">
    <property type="entry name" value="SpaA_PFL_dom_1"/>
</dbReference>